<organism evidence="1 2">
    <name type="scientific">Methylohalomonas lacus</name>
    <dbReference type="NCBI Taxonomy" id="398773"/>
    <lineage>
        <taxon>Bacteria</taxon>
        <taxon>Pseudomonadati</taxon>
        <taxon>Pseudomonadota</taxon>
        <taxon>Gammaproteobacteria</taxon>
        <taxon>Methylohalomonadales</taxon>
        <taxon>Methylohalomonadaceae</taxon>
        <taxon>Methylohalomonas</taxon>
    </lineage>
</organism>
<keyword evidence="2" id="KW-1185">Reference proteome</keyword>
<dbReference type="AlphaFoldDB" id="A0AAE3HJX5"/>
<dbReference type="EMBL" id="JANUCT010000002">
    <property type="protein sequence ID" value="MCS3902272.1"/>
    <property type="molecule type" value="Genomic_DNA"/>
</dbReference>
<evidence type="ECO:0000313" key="1">
    <source>
        <dbReference type="EMBL" id="MCS3902272.1"/>
    </source>
</evidence>
<proteinExistence type="predicted"/>
<dbReference type="RefSeq" id="WP_259053764.1">
    <property type="nucleotide sequence ID" value="NZ_JANUCT010000002.1"/>
</dbReference>
<accession>A0AAE3HJX5</accession>
<dbReference type="Proteomes" id="UP001204445">
    <property type="component" value="Unassembled WGS sequence"/>
</dbReference>
<protein>
    <submittedName>
        <fullName evidence="1">Uncharacterized protein</fullName>
    </submittedName>
</protein>
<gene>
    <name evidence="1" type="ORF">J2T55_000268</name>
</gene>
<reference evidence="1" key="1">
    <citation type="submission" date="2022-08" db="EMBL/GenBank/DDBJ databases">
        <title>Genomic Encyclopedia of Type Strains, Phase III (KMG-III): the genomes of soil and plant-associated and newly described type strains.</title>
        <authorList>
            <person name="Whitman W."/>
        </authorList>
    </citation>
    <scope>NUCLEOTIDE SEQUENCE</scope>
    <source>
        <strain evidence="1">HMT 1</strain>
    </source>
</reference>
<comment type="caution">
    <text evidence="1">The sequence shown here is derived from an EMBL/GenBank/DDBJ whole genome shotgun (WGS) entry which is preliminary data.</text>
</comment>
<name>A0AAE3HJX5_9GAMM</name>
<sequence>MIRVLTFVELIISTIWIARYPNYPSATAFLGFLIALIGQELNVNKKTDGLEKDRELFNDFLDVFPSNGKSAFFLKEHDIGAPFPGDHTQELERFRYMWNNAEHEFLNNELEEAKKKLWEDLDDFLKELSKKHIS</sequence>
<evidence type="ECO:0000313" key="2">
    <source>
        <dbReference type="Proteomes" id="UP001204445"/>
    </source>
</evidence>